<keyword evidence="2" id="KW-1185">Reference proteome</keyword>
<dbReference type="InterPro" id="IPR011990">
    <property type="entry name" value="TPR-like_helical_dom_sf"/>
</dbReference>
<accession>A0ABV0RZ86</accession>
<dbReference type="Proteomes" id="UP001434883">
    <property type="component" value="Unassembled WGS sequence"/>
</dbReference>
<sequence>MNKKESSMHSSVASILLYICSSLPDTLTLDLFPTALILEEIAIDCHNKETEERLLQEAHDLHLSSLQLAKKAFGEFNVQTAKHYGNLGRLYQSMRKFKVTGGHGL</sequence>
<dbReference type="Gene3D" id="1.25.40.10">
    <property type="entry name" value="Tetratricopeptide repeat domain"/>
    <property type="match status" value="1"/>
</dbReference>
<proteinExistence type="predicted"/>
<dbReference type="EMBL" id="JAHRIN010062434">
    <property type="protein sequence ID" value="MEQ2213587.1"/>
    <property type="molecule type" value="Genomic_DNA"/>
</dbReference>
<name>A0ABV0RZ86_9TELE</name>
<reference evidence="1 2" key="1">
    <citation type="submission" date="2021-06" db="EMBL/GenBank/DDBJ databases">
        <authorList>
            <person name="Palmer J.M."/>
        </authorList>
    </citation>
    <scope>NUCLEOTIDE SEQUENCE [LARGE SCALE GENOMIC DNA]</scope>
    <source>
        <strain evidence="1 2">XC_2019</strain>
        <tissue evidence="1">Muscle</tissue>
    </source>
</reference>
<dbReference type="InterPro" id="IPR042476">
    <property type="entry name" value="APPBP2"/>
</dbReference>
<comment type="caution">
    <text evidence="1">The sequence shown here is derived from an EMBL/GenBank/DDBJ whole genome shotgun (WGS) entry which is preliminary data.</text>
</comment>
<protein>
    <submittedName>
        <fullName evidence="1">Amyloid protein-binding protein 2</fullName>
    </submittedName>
</protein>
<gene>
    <name evidence="1" type="primary">APPBP2_3</name>
    <name evidence="1" type="ORF">XENOCAPTIV_017368</name>
</gene>
<evidence type="ECO:0000313" key="2">
    <source>
        <dbReference type="Proteomes" id="UP001434883"/>
    </source>
</evidence>
<organism evidence="1 2">
    <name type="scientific">Xenoophorus captivus</name>
    <dbReference type="NCBI Taxonomy" id="1517983"/>
    <lineage>
        <taxon>Eukaryota</taxon>
        <taxon>Metazoa</taxon>
        <taxon>Chordata</taxon>
        <taxon>Craniata</taxon>
        <taxon>Vertebrata</taxon>
        <taxon>Euteleostomi</taxon>
        <taxon>Actinopterygii</taxon>
        <taxon>Neopterygii</taxon>
        <taxon>Teleostei</taxon>
        <taxon>Neoteleostei</taxon>
        <taxon>Acanthomorphata</taxon>
        <taxon>Ovalentaria</taxon>
        <taxon>Atherinomorphae</taxon>
        <taxon>Cyprinodontiformes</taxon>
        <taxon>Goodeidae</taxon>
        <taxon>Xenoophorus</taxon>
    </lineage>
</organism>
<dbReference type="PANTHER" id="PTHR46575">
    <property type="entry name" value="AMYLOID PROTEIN-BINDING PROTEIN 2"/>
    <property type="match status" value="1"/>
</dbReference>
<dbReference type="PANTHER" id="PTHR46575:SF1">
    <property type="entry name" value="AMYLOID PROTEIN-BINDING PROTEIN 2"/>
    <property type="match status" value="1"/>
</dbReference>
<evidence type="ECO:0000313" key="1">
    <source>
        <dbReference type="EMBL" id="MEQ2213587.1"/>
    </source>
</evidence>